<dbReference type="InterPro" id="IPR042099">
    <property type="entry name" value="ANL_N_sf"/>
</dbReference>
<sequence length="538" mass="58468">MGRAINTHQTMFEYVRDGSGDFPDSKTVIFFKGREISKKRLFEDSGKFCAYLCSLGIKKGDVVTIHLPNLPSATAAFYAVNKLGAIANLVHPLMPPLPLSAMTRDAGSKLLLTFEGYFAQNGAALDPGCPVVTAAASDYLPPLVAGIYRRAKERTFEGVKSWRSIMKEFKPHEGAPVGGGEDVAVLMHSGGTTGKPKAIELQNRAFNELTECLTYVIEDYDGNRDVSLMVLPIFHGFGLGVCMHSMLSRGIESVMVPKYSTKEVLSLVKKRGVTIIAGVPLMYKKMLGGGAAFAAMKGVRHIFCGGDKLTSALKKQFDGELKKIGSSACLLEGYGQTECVTVCCVNEPGEYIKGCMGKPLHGIKIACCDGEKILPAGETGELIVSAPTLMKGYRGADNSRVFLNIGGEKWLRTGDSGRVDEEGRVFFNDRIKAAEKVSGVVVYPQEICEVAGDVPDVAESYALKVSSGEREFMRLYCALEKGADEEKARREIMRACEQKLIVYARPREIIFMDRLPRTAVGKVDAGKLRQLAHENGDG</sequence>
<dbReference type="GO" id="GO:0016877">
    <property type="term" value="F:ligase activity, forming carbon-sulfur bonds"/>
    <property type="evidence" value="ECO:0007669"/>
    <property type="project" value="UniProtKB-ARBA"/>
</dbReference>
<dbReference type="InterPro" id="IPR020845">
    <property type="entry name" value="AMP-binding_CS"/>
</dbReference>
<feature type="domain" description="AMP-dependent synthetase/ligase" evidence="1">
    <location>
        <begin position="22"/>
        <end position="393"/>
    </location>
</feature>
<reference evidence="3" key="2">
    <citation type="journal article" date="2021" name="PeerJ">
        <title>Extensive microbial diversity within the chicken gut microbiome revealed by metagenomics and culture.</title>
        <authorList>
            <person name="Gilroy R."/>
            <person name="Ravi A."/>
            <person name="Getino M."/>
            <person name="Pursley I."/>
            <person name="Horton D.L."/>
            <person name="Alikhan N.F."/>
            <person name="Baker D."/>
            <person name="Gharbi K."/>
            <person name="Hall N."/>
            <person name="Watson M."/>
            <person name="Adriaenssens E.M."/>
            <person name="Foster-Nyarko E."/>
            <person name="Jarju S."/>
            <person name="Secka A."/>
            <person name="Antonio M."/>
            <person name="Oren A."/>
            <person name="Chaudhuri R.R."/>
            <person name="La Ragione R."/>
            <person name="Hildebrand F."/>
            <person name="Pallen M.J."/>
        </authorList>
    </citation>
    <scope>NUCLEOTIDE SEQUENCE</scope>
    <source>
        <strain evidence="3">9366</strain>
    </source>
</reference>
<protein>
    <submittedName>
        <fullName evidence="3">Acyl--CoA ligase</fullName>
    </submittedName>
</protein>
<dbReference type="InterPro" id="IPR000873">
    <property type="entry name" value="AMP-dep_synth/lig_dom"/>
</dbReference>
<organism evidence="3 4">
    <name type="scientific">Candidatus Caccalectryoclostridium excrementigallinarum</name>
    <dbReference type="NCBI Taxonomy" id="2840710"/>
    <lineage>
        <taxon>Bacteria</taxon>
        <taxon>Bacillati</taxon>
        <taxon>Bacillota</taxon>
        <taxon>Clostridia</taxon>
        <taxon>Christensenellales</taxon>
        <taxon>Christensenellaceae</taxon>
        <taxon>Christensenellaceae incertae sedis</taxon>
        <taxon>Candidatus Caccalectryoclostridium</taxon>
    </lineage>
</organism>
<proteinExistence type="predicted"/>
<dbReference type="PANTHER" id="PTHR43767">
    <property type="entry name" value="LONG-CHAIN-FATTY-ACID--COA LIGASE"/>
    <property type="match status" value="1"/>
</dbReference>
<dbReference type="Pfam" id="PF00501">
    <property type="entry name" value="AMP-binding"/>
    <property type="match status" value="1"/>
</dbReference>
<dbReference type="InterPro" id="IPR025110">
    <property type="entry name" value="AMP-bd_C"/>
</dbReference>
<dbReference type="EMBL" id="DVNJ01000032">
    <property type="protein sequence ID" value="HIU63390.1"/>
    <property type="molecule type" value="Genomic_DNA"/>
</dbReference>
<reference evidence="3" key="1">
    <citation type="submission" date="2020-10" db="EMBL/GenBank/DDBJ databases">
        <authorList>
            <person name="Gilroy R."/>
        </authorList>
    </citation>
    <scope>NUCLEOTIDE SEQUENCE</scope>
    <source>
        <strain evidence="3">9366</strain>
    </source>
</reference>
<evidence type="ECO:0000259" key="1">
    <source>
        <dbReference type="Pfam" id="PF00501"/>
    </source>
</evidence>
<dbReference type="PROSITE" id="PS00455">
    <property type="entry name" value="AMP_BINDING"/>
    <property type="match status" value="1"/>
</dbReference>
<dbReference type="InterPro" id="IPR045851">
    <property type="entry name" value="AMP-bd_C_sf"/>
</dbReference>
<evidence type="ECO:0000259" key="2">
    <source>
        <dbReference type="Pfam" id="PF13193"/>
    </source>
</evidence>
<dbReference type="Proteomes" id="UP000824145">
    <property type="component" value="Unassembled WGS sequence"/>
</dbReference>
<keyword evidence="3" id="KW-0436">Ligase</keyword>
<accession>A0A9D1MNI2</accession>
<dbReference type="Pfam" id="PF13193">
    <property type="entry name" value="AMP-binding_C"/>
    <property type="match status" value="1"/>
</dbReference>
<comment type="caution">
    <text evidence="3">The sequence shown here is derived from an EMBL/GenBank/DDBJ whole genome shotgun (WGS) entry which is preliminary data.</text>
</comment>
<gene>
    <name evidence="3" type="ORF">IAB07_06455</name>
</gene>
<dbReference type="PANTHER" id="PTHR43767:SF10">
    <property type="entry name" value="SURFACTIN SYNTHASE SUBUNIT 1"/>
    <property type="match status" value="1"/>
</dbReference>
<feature type="domain" description="AMP-binding enzyme C-terminal" evidence="2">
    <location>
        <begin position="450"/>
        <end position="522"/>
    </location>
</feature>
<evidence type="ECO:0000313" key="4">
    <source>
        <dbReference type="Proteomes" id="UP000824145"/>
    </source>
</evidence>
<dbReference type="Gene3D" id="3.30.300.30">
    <property type="match status" value="1"/>
</dbReference>
<name>A0A9D1MNI2_9FIRM</name>
<dbReference type="SUPFAM" id="SSF56801">
    <property type="entry name" value="Acetyl-CoA synthetase-like"/>
    <property type="match status" value="1"/>
</dbReference>
<evidence type="ECO:0000313" key="3">
    <source>
        <dbReference type="EMBL" id="HIU63390.1"/>
    </source>
</evidence>
<dbReference type="Gene3D" id="3.40.50.12780">
    <property type="entry name" value="N-terminal domain of ligase-like"/>
    <property type="match status" value="1"/>
</dbReference>
<dbReference type="AlphaFoldDB" id="A0A9D1MNI2"/>
<dbReference type="InterPro" id="IPR050237">
    <property type="entry name" value="ATP-dep_AMP-bd_enzyme"/>
</dbReference>